<keyword evidence="3" id="KW-1185">Reference proteome</keyword>
<dbReference type="InterPro" id="IPR052526">
    <property type="entry name" value="HTH-type_Bedaq_tolerance"/>
</dbReference>
<dbReference type="PANTHER" id="PTHR39515">
    <property type="entry name" value="CONSERVED PROTEIN"/>
    <property type="match status" value="1"/>
</dbReference>
<proteinExistence type="predicted"/>
<sequence>MSTPTSTAELISRLLGSAYRTTRLATHLSPALRGNTNYRVLGLLRQFDGVRVGQIAAHERISQPRATQVAADLEAAGLVERASDPEDGRASIVRITPEGSSALDERMIHLAGLLESRFPELTEEDRAAIARTIELLEEAAATG</sequence>
<organism evidence="2 3">
    <name type="scientific">Zhihengliuella alba</name>
    <dbReference type="NCBI Taxonomy" id="547018"/>
    <lineage>
        <taxon>Bacteria</taxon>
        <taxon>Bacillati</taxon>
        <taxon>Actinomycetota</taxon>
        <taxon>Actinomycetes</taxon>
        <taxon>Micrococcales</taxon>
        <taxon>Micrococcaceae</taxon>
        <taxon>Zhihengliuella</taxon>
    </lineage>
</organism>
<dbReference type="SUPFAM" id="SSF46785">
    <property type="entry name" value="Winged helix' DNA-binding domain"/>
    <property type="match status" value="1"/>
</dbReference>
<dbReference type="SMART" id="SM00347">
    <property type="entry name" value="HTH_MARR"/>
    <property type="match status" value="1"/>
</dbReference>
<dbReference type="PROSITE" id="PS50995">
    <property type="entry name" value="HTH_MARR_2"/>
    <property type="match status" value="1"/>
</dbReference>
<dbReference type="InterPro" id="IPR036388">
    <property type="entry name" value="WH-like_DNA-bd_sf"/>
</dbReference>
<feature type="domain" description="HTH marR-type" evidence="1">
    <location>
        <begin position="8"/>
        <end position="138"/>
    </location>
</feature>
<gene>
    <name evidence="2" type="ORF">GCM10022377_27950</name>
</gene>
<protein>
    <submittedName>
        <fullName evidence="2">MarR family winged helix-turn-helix transcriptional regulator</fullName>
    </submittedName>
</protein>
<dbReference type="Proteomes" id="UP001501536">
    <property type="component" value="Unassembled WGS sequence"/>
</dbReference>
<evidence type="ECO:0000313" key="2">
    <source>
        <dbReference type="EMBL" id="GAA3712658.1"/>
    </source>
</evidence>
<dbReference type="Gene3D" id="1.10.10.10">
    <property type="entry name" value="Winged helix-like DNA-binding domain superfamily/Winged helix DNA-binding domain"/>
    <property type="match status" value="1"/>
</dbReference>
<dbReference type="PANTHER" id="PTHR39515:SF2">
    <property type="entry name" value="HTH-TYPE TRANSCRIPTIONAL REGULATOR RV0880"/>
    <property type="match status" value="1"/>
</dbReference>
<evidence type="ECO:0000259" key="1">
    <source>
        <dbReference type="PROSITE" id="PS50995"/>
    </source>
</evidence>
<reference evidence="3" key="1">
    <citation type="journal article" date="2019" name="Int. J. Syst. Evol. Microbiol.">
        <title>The Global Catalogue of Microorganisms (GCM) 10K type strain sequencing project: providing services to taxonomists for standard genome sequencing and annotation.</title>
        <authorList>
            <consortium name="The Broad Institute Genomics Platform"/>
            <consortium name="The Broad Institute Genome Sequencing Center for Infectious Disease"/>
            <person name="Wu L."/>
            <person name="Ma J."/>
        </authorList>
    </citation>
    <scope>NUCLEOTIDE SEQUENCE [LARGE SCALE GENOMIC DNA]</scope>
    <source>
        <strain evidence="3">JCM 16961</strain>
    </source>
</reference>
<name>A0ABP7E249_9MICC</name>
<dbReference type="EMBL" id="BAABCJ010000007">
    <property type="protein sequence ID" value="GAA3712658.1"/>
    <property type="molecule type" value="Genomic_DNA"/>
</dbReference>
<dbReference type="Pfam" id="PF12802">
    <property type="entry name" value="MarR_2"/>
    <property type="match status" value="1"/>
</dbReference>
<dbReference type="InterPro" id="IPR036390">
    <property type="entry name" value="WH_DNA-bd_sf"/>
</dbReference>
<dbReference type="InterPro" id="IPR000835">
    <property type="entry name" value="HTH_MarR-typ"/>
</dbReference>
<accession>A0ABP7E249</accession>
<dbReference type="RefSeq" id="WP_344886020.1">
    <property type="nucleotide sequence ID" value="NZ_BAABCJ010000007.1"/>
</dbReference>
<comment type="caution">
    <text evidence="2">The sequence shown here is derived from an EMBL/GenBank/DDBJ whole genome shotgun (WGS) entry which is preliminary data.</text>
</comment>
<evidence type="ECO:0000313" key="3">
    <source>
        <dbReference type="Proteomes" id="UP001501536"/>
    </source>
</evidence>